<evidence type="ECO:0000256" key="2">
    <source>
        <dbReference type="ARBA" id="ARBA00022737"/>
    </source>
</evidence>
<dbReference type="PANTHER" id="PTHR46093">
    <property type="entry name" value="ACYL-COA-BINDING DOMAIN-CONTAINING PROTEIN 5"/>
    <property type="match status" value="1"/>
</dbReference>
<organism evidence="5 6">
    <name type="scientific">Cafeteria roenbergensis</name>
    <name type="common">Marine flagellate</name>
    <dbReference type="NCBI Taxonomy" id="33653"/>
    <lineage>
        <taxon>Eukaryota</taxon>
        <taxon>Sar</taxon>
        <taxon>Stramenopiles</taxon>
        <taxon>Bigyra</taxon>
        <taxon>Opalozoa</taxon>
        <taxon>Bicosoecida</taxon>
        <taxon>Cafeteriaceae</taxon>
        <taxon>Cafeteria</taxon>
    </lineage>
</organism>
<feature type="region of interest" description="Disordered" evidence="3">
    <location>
        <begin position="413"/>
        <end position="438"/>
    </location>
</feature>
<evidence type="ECO:0000259" key="4">
    <source>
        <dbReference type="PROSITE" id="PS50097"/>
    </source>
</evidence>
<dbReference type="InterPro" id="IPR015915">
    <property type="entry name" value="Kelch-typ_b-propeller"/>
</dbReference>
<dbReference type="CDD" id="cd18186">
    <property type="entry name" value="BTB_POZ_ZBTB_KLHL-like"/>
    <property type="match status" value="1"/>
</dbReference>
<accession>A0A5A8DTD8</accession>
<keyword evidence="1" id="KW-0880">Kelch repeat</keyword>
<sequence length="698" mass="75340">MAWTQFTTKDPHRPGARECHSMVAVGSTLYAFGGNDKTRRFNDLHALDSESYCWATITPAAGSEIPCMRTAHAATTYAHFMIIFGGWNGERELDDVFSFDTEALLWRELKGSGPGPSGRHFPALAVVRKQLMVFGGFNGTHWCNDVHVMNLETLAWTKVDLQGPAPTPRASATAVAVPGDRVIVFGGFDGTAGSSEGAAGSDFRDDAWVLHTVDESGAEAFAWEALEKPTGRRRQDVVWPPPSSGHSATAVGSHMVVFGGRSSEKRFNGTFALNSDTMVWTELATRGQLPCPRKTQAMACVGSRVFVVGGHNGGPDGWLDDCHILHVGSALRSASVAAGPLAGFMPATAPAPSPSASDSASLRRDLCSLLDLDLTADLLSPPPPLDGSEDTFGPRDETAAAAFESIARRPTRGAAGLWPTSDDQTAPRDPVFPGLRAGSSTALPLRRTVADDWGSRTQLGDVTFVVQGRRIALHKCVLAARSEYYRQMFTCSMAEAVEAHPVIPLVDVPIPIFLALIRYIYADQLPPRPVRDRLVPGLLQQAQRLGIVRLSVLCQQHLASRLSVHNAVAMLDAADTHGAIPLRRAAFAFVLDNFAAVSRTLAFLQLRADLLRHIMWRRARRRSKPQDRRALTWDAVEQGLDDANRSPEVVFELSSEEDARAAAAQQGAAGPSSSSSSSQRRRNAAKHVALPSLQLRGT</sequence>
<evidence type="ECO:0000313" key="6">
    <source>
        <dbReference type="Proteomes" id="UP000324907"/>
    </source>
</evidence>
<feature type="compositionally biased region" description="Low complexity" evidence="3">
    <location>
        <begin position="661"/>
        <end position="678"/>
    </location>
</feature>
<comment type="caution">
    <text evidence="5">The sequence shown here is derived from an EMBL/GenBank/DDBJ whole genome shotgun (WGS) entry which is preliminary data.</text>
</comment>
<dbReference type="InterPro" id="IPR000210">
    <property type="entry name" value="BTB/POZ_dom"/>
</dbReference>
<feature type="region of interest" description="Disordered" evidence="3">
    <location>
        <begin position="655"/>
        <end position="698"/>
    </location>
</feature>
<dbReference type="CDD" id="cd14733">
    <property type="entry name" value="BACK"/>
    <property type="match status" value="1"/>
</dbReference>
<dbReference type="SUPFAM" id="SSF117281">
    <property type="entry name" value="Kelch motif"/>
    <property type="match status" value="2"/>
</dbReference>
<protein>
    <recommendedName>
        <fullName evidence="4">BTB domain-containing protein</fullName>
    </recommendedName>
</protein>
<dbReference type="SMART" id="SM00225">
    <property type="entry name" value="BTB"/>
    <property type="match status" value="1"/>
</dbReference>
<dbReference type="Gene3D" id="3.30.710.10">
    <property type="entry name" value="Potassium Channel Kv1.1, Chain A"/>
    <property type="match status" value="1"/>
</dbReference>
<dbReference type="Pfam" id="PF00651">
    <property type="entry name" value="BTB"/>
    <property type="match status" value="1"/>
</dbReference>
<dbReference type="InterPro" id="IPR011333">
    <property type="entry name" value="SKP1/BTB/POZ_sf"/>
</dbReference>
<evidence type="ECO:0000256" key="3">
    <source>
        <dbReference type="SAM" id="MobiDB-lite"/>
    </source>
</evidence>
<dbReference type="PANTHER" id="PTHR46093:SF3">
    <property type="entry name" value="ACYL-COA-BINDING DOMAIN-CONTAINING PROTEIN 4"/>
    <property type="match status" value="1"/>
</dbReference>
<dbReference type="SMART" id="SM00612">
    <property type="entry name" value="Kelch"/>
    <property type="match status" value="4"/>
</dbReference>
<dbReference type="Gene3D" id="2.120.10.80">
    <property type="entry name" value="Kelch-type beta propeller"/>
    <property type="match status" value="2"/>
</dbReference>
<evidence type="ECO:0000256" key="1">
    <source>
        <dbReference type="ARBA" id="ARBA00022441"/>
    </source>
</evidence>
<dbReference type="PROSITE" id="PS50097">
    <property type="entry name" value="BTB"/>
    <property type="match status" value="1"/>
</dbReference>
<gene>
    <name evidence="5" type="ORF">FNF28_02690</name>
</gene>
<dbReference type="SUPFAM" id="SSF54695">
    <property type="entry name" value="POZ domain"/>
    <property type="match status" value="1"/>
</dbReference>
<dbReference type="Proteomes" id="UP000324907">
    <property type="component" value="Unassembled WGS sequence"/>
</dbReference>
<evidence type="ECO:0000313" key="5">
    <source>
        <dbReference type="EMBL" id="KAA0167944.1"/>
    </source>
</evidence>
<keyword evidence="2" id="KW-0677">Repeat</keyword>
<reference evidence="5 6" key="1">
    <citation type="submission" date="2019-07" db="EMBL/GenBank/DDBJ databases">
        <title>Genomes of Cafeteria roenbergensis.</title>
        <authorList>
            <person name="Fischer M.G."/>
            <person name="Hackl T."/>
            <person name="Roman M."/>
        </authorList>
    </citation>
    <scope>NUCLEOTIDE SEQUENCE [LARGE SCALE GENOMIC DNA]</scope>
    <source>
        <strain evidence="5 6">RCC970-E3</strain>
    </source>
</reference>
<name>A0A5A8DTD8_CAFRO</name>
<dbReference type="Pfam" id="PF24681">
    <property type="entry name" value="Kelch_KLHDC2_KLHL20_DRC7"/>
    <property type="match status" value="2"/>
</dbReference>
<dbReference type="InterPro" id="IPR006652">
    <property type="entry name" value="Kelch_1"/>
</dbReference>
<dbReference type="EMBL" id="VLTL01000031">
    <property type="protein sequence ID" value="KAA0167944.1"/>
    <property type="molecule type" value="Genomic_DNA"/>
</dbReference>
<feature type="domain" description="BTB" evidence="4">
    <location>
        <begin position="460"/>
        <end position="529"/>
    </location>
</feature>
<dbReference type="AlphaFoldDB" id="A0A5A8DTD8"/>
<proteinExistence type="predicted"/>